<feature type="transmembrane region" description="Helical" evidence="2">
    <location>
        <begin position="7"/>
        <end position="24"/>
    </location>
</feature>
<evidence type="ECO:0000256" key="2">
    <source>
        <dbReference type="SAM" id="Phobius"/>
    </source>
</evidence>
<dbReference type="HOGENOM" id="CLU_2620702_0_0_11"/>
<dbReference type="AlphaFoldDB" id="A0A0B5IFU3"/>
<dbReference type="STRING" id="362257.SVTN_39355"/>
<name>A0A0B5IFU3_9ACTN</name>
<sequence>MNTWHLDLDVIVLLLVGLLAAYAAHQWKELATPITVGVIVVTLLVLLVQGQGTPEQRGEQPATCTPQSAPACNNGRSN</sequence>
<keyword evidence="4" id="KW-1185">Reference proteome</keyword>
<evidence type="ECO:0000313" key="4">
    <source>
        <dbReference type="Proteomes" id="UP000031774"/>
    </source>
</evidence>
<dbReference type="Proteomes" id="UP000031774">
    <property type="component" value="Chromosome"/>
</dbReference>
<feature type="region of interest" description="Disordered" evidence="1">
    <location>
        <begin position="53"/>
        <end position="78"/>
    </location>
</feature>
<keyword evidence="2" id="KW-0472">Membrane</keyword>
<protein>
    <submittedName>
        <fullName evidence="3">Uncharacterized protein</fullName>
    </submittedName>
</protein>
<evidence type="ECO:0000313" key="3">
    <source>
        <dbReference type="EMBL" id="AJF69407.1"/>
    </source>
</evidence>
<dbReference type="EMBL" id="CP010407">
    <property type="protein sequence ID" value="AJF69407.1"/>
    <property type="molecule type" value="Genomic_DNA"/>
</dbReference>
<feature type="transmembrane region" description="Helical" evidence="2">
    <location>
        <begin position="30"/>
        <end position="48"/>
    </location>
</feature>
<dbReference type="KEGG" id="svt:SVTN_39355"/>
<feature type="compositionally biased region" description="Polar residues" evidence="1">
    <location>
        <begin position="62"/>
        <end position="78"/>
    </location>
</feature>
<evidence type="ECO:0000256" key="1">
    <source>
        <dbReference type="SAM" id="MobiDB-lite"/>
    </source>
</evidence>
<proteinExistence type="predicted"/>
<reference evidence="3 4" key="1">
    <citation type="submission" date="2014-12" db="EMBL/GenBank/DDBJ databases">
        <title>Complete genome sequence of Streptomyces vietnamensis strain GIMV4.0001, a genetic manipulable producer of the benzoisochromanequinone antibiotic granaticin.</title>
        <authorList>
            <person name="Deng M.R."/>
            <person name="Guo J."/>
            <person name="Ma L.Y."/>
            <person name="Feng G.D."/>
            <person name="Mo C.Y."/>
            <person name="Zhu H.H."/>
        </authorList>
    </citation>
    <scope>NUCLEOTIDE SEQUENCE [LARGE SCALE GENOMIC DNA]</scope>
    <source>
        <strain evidence="4">GIMV4.0001</strain>
    </source>
</reference>
<keyword evidence="2" id="KW-1133">Transmembrane helix</keyword>
<gene>
    <name evidence="3" type="ORF">SVTN_39355</name>
</gene>
<keyword evidence="2" id="KW-0812">Transmembrane</keyword>
<organism evidence="3 4">
    <name type="scientific">Streptomyces vietnamensis</name>
    <dbReference type="NCBI Taxonomy" id="362257"/>
    <lineage>
        <taxon>Bacteria</taxon>
        <taxon>Bacillati</taxon>
        <taxon>Actinomycetota</taxon>
        <taxon>Actinomycetes</taxon>
        <taxon>Kitasatosporales</taxon>
        <taxon>Streptomycetaceae</taxon>
        <taxon>Streptomyces</taxon>
    </lineage>
</organism>
<accession>A0A0B5IFU3</accession>